<keyword evidence="9" id="KW-0807">Transducer</keyword>
<keyword evidence="12" id="KW-1185">Reference proteome</keyword>
<keyword evidence="7 10" id="KW-0472">Membrane</keyword>
<protein>
    <submittedName>
        <fullName evidence="11">Uncharacterized protein</fullName>
    </submittedName>
</protein>
<keyword evidence="2" id="KW-1003">Cell membrane</keyword>
<accession>A0AAV8VTX0</accession>
<dbReference type="Proteomes" id="UP001159042">
    <property type="component" value="Unassembled WGS sequence"/>
</dbReference>
<name>A0AAV8VTX0_9CUCU</name>
<evidence type="ECO:0000313" key="11">
    <source>
        <dbReference type="EMBL" id="KAJ8917575.1"/>
    </source>
</evidence>
<evidence type="ECO:0000256" key="5">
    <source>
        <dbReference type="ARBA" id="ARBA00022725"/>
    </source>
</evidence>
<proteinExistence type="predicted"/>
<feature type="transmembrane region" description="Helical" evidence="10">
    <location>
        <begin position="30"/>
        <end position="51"/>
    </location>
</feature>
<keyword evidence="8" id="KW-0675">Receptor</keyword>
<dbReference type="Pfam" id="PF02949">
    <property type="entry name" value="7tm_6"/>
    <property type="match status" value="1"/>
</dbReference>
<keyword evidence="6 10" id="KW-1133">Transmembrane helix</keyword>
<comment type="caution">
    <text evidence="11">The sequence shown here is derived from an EMBL/GenBank/DDBJ whole genome shotgun (WGS) entry which is preliminary data.</text>
</comment>
<sequence>MEENFWKIEEVENTDVKNTYNKFLNKLKTILQFFTSLCVFLAVLFIIKGFLGQTIFETYNPEWFPFYLMVIYQSFTCVMTISFPVIGTDLFIFTIFLLTSLQFRLLNEEMQDIFGGTEENNLEQAIIRRRIKRCVRHHIFLKEYVNLLNETFSEVLFIYNGDIVLSLCVEMYIVSTQNSFQAAVKAAVYVFTGMFQYTVCYCIAAQAITDEADKINNSVYFGKWYEHPDEYVRTATKLMIANGQRPVAITALGFMKINLETCLKTTQTILSYCMFLRTMGISQ</sequence>
<comment type="subcellular location">
    <subcellularLocation>
        <location evidence="1">Cell membrane</location>
        <topology evidence="1">Multi-pass membrane protein</topology>
    </subcellularLocation>
</comment>
<dbReference type="PANTHER" id="PTHR21137:SF35">
    <property type="entry name" value="ODORANT RECEPTOR 19A-RELATED"/>
    <property type="match status" value="1"/>
</dbReference>
<keyword evidence="3" id="KW-0716">Sensory transduction</keyword>
<keyword evidence="4 10" id="KW-0812">Transmembrane</keyword>
<evidence type="ECO:0000256" key="7">
    <source>
        <dbReference type="ARBA" id="ARBA00023136"/>
    </source>
</evidence>
<evidence type="ECO:0000256" key="8">
    <source>
        <dbReference type="ARBA" id="ARBA00023170"/>
    </source>
</evidence>
<gene>
    <name evidence="11" type="ORF">NQ315_000058</name>
</gene>
<keyword evidence="5" id="KW-0552">Olfaction</keyword>
<evidence type="ECO:0000256" key="3">
    <source>
        <dbReference type="ARBA" id="ARBA00022606"/>
    </source>
</evidence>
<evidence type="ECO:0000256" key="1">
    <source>
        <dbReference type="ARBA" id="ARBA00004651"/>
    </source>
</evidence>
<evidence type="ECO:0000256" key="2">
    <source>
        <dbReference type="ARBA" id="ARBA00022475"/>
    </source>
</evidence>
<dbReference type="GO" id="GO:0005549">
    <property type="term" value="F:odorant binding"/>
    <property type="evidence" value="ECO:0007669"/>
    <property type="project" value="InterPro"/>
</dbReference>
<dbReference type="GO" id="GO:0005886">
    <property type="term" value="C:plasma membrane"/>
    <property type="evidence" value="ECO:0007669"/>
    <property type="project" value="UniProtKB-SubCell"/>
</dbReference>
<dbReference type="PANTHER" id="PTHR21137">
    <property type="entry name" value="ODORANT RECEPTOR"/>
    <property type="match status" value="1"/>
</dbReference>
<dbReference type="GO" id="GO:0004984">
    <property type="term" value="F:olfactory receptor activity"/>
    <property type="evidence" value="ECO:0007669"/>
    <property type="project" value="InterPro"/>
</dbReference>
<dbReference type="AlphaFoldDB" id="A0AAV8VTX0"/>
<evidence type="ECO:0000256" key="10">
    <source>
        <dbReference type="SAM" id="Phobius"/>
    </source>
</evidence>
<evidence type="ECO:0000256" key="4">
    <source>
        <dbReference type="ARBA" id="ARBA00022692"/>
    </source>
</evidence>
<dbReference type="EMBL" id="JANEYG010000032">
    <property type="protein sequence ID" value="KAJ8917575.1"/>
    <property type="molecule type" value="Genomic_DNA"/>
</dbReference>
<dbReference type="InterPro" id="IPR004117">
    <property type="entry name" value="7tm6_olfct_rcpt"/>
</dbReference>
<evidence type="ECO:0000256" key="6">
    <source>
        <dbReference type="ARBA" id="ARBA00022989"/>
    </source>
</evidence>
<feature type="transmembrane region" description="Helical" evidence="10">
    <location>
        <begin position="71"/>
        <end position="98"/>
    </location>
</feature>
<dbReference type="GO" id="GO:0007165">
    <property type="term" value="P:signal transduction"/>
    <property type="evidence" value="ECO:0007669"/>
    <property type="project" value="UniProtKB-KW"/>
</dbReference>
<organism evidence="11 12">
    <name type="scientific">Exocentrus adspersus</name>
    <dbReference type="NCBI Taxonomy" id="1586481"/>
    <lineage>
        <taxon>Eukaryota</taxon>
        <taxon>Metazoa</taxon>
        <taxon>Ecdysozoa</taxon>
        <taxon>Arthropoda</taxon>
        <taxon>Hexapoda</taxon>
        <taxon>Insecta</taxon>
        <taxon>Pterygota</taxon>
        <taxon>Neoptera</taxon>
        <taxon>Endopterygota</taxon>
        <taxon>Coleoptera</taxon>
        <taxon>Polyphaga</taxon>
        <taxon>Cucujiformia</taxon>
        <taxon>Chrysomeloidea</taxon>
        <taxon>Cerambycidae</taxon>
        <taxon>Lamiinae</taxon>
        <taxon>Acanthocinini</taxon>
        <taxon>Exocentrus</taxon>
    </lineage>
</organism>
<evidence type="ECO:0000313" key="12">
    <source>
        <dbReference type="Proteomes" id="UP001159042"/>
    </source>
</evidence>
<evidence type="ECO:0000256" key="9">
    <source>
        <dbReference type="ARBA" id="ARBA00023224"/>
    </source>
</evidence>
<reference evidence="11 12" key="1">
    <citation type="journal article" date="2023" name="Insect Mol. Biol.">
        <title>Genome sequencing provides insights into the evolution of gene families encoding plant cell wall-degrading enzymes in longhorned beetles.</title>
        <authorList>
            <person name="Shin N.R."/>
            <person name="Okamura Y."/>
            <person name="Kirsch R."/>
            <person name="Pauchet Y."/>
        </authorList>
    </citation>
    <scope>NUCLEOTIDE SEQUENCE [LARGE SCALE GENOMIC DNA]</scope>
    <source>
        <strain evidence="11">EAD_L_NR</strain>
    </source>
</reference>